<name>A0ABV6JTW5_9PROT</name>
<evidence type="ECO:0000313" key="3">
    <source>
        <dbReference type="Proteomes" id="UP001589865"/>
    </source>
</evidence>
<protein>
    <recommendedName>
        <fullName evidence="4">General stress protein 17M-like domain-containing protein</fullName>
    </recommendedName>
</protein>
<dbReference type="EMBL" id="JBHLUN010000008">
    <property type="protein sequence ID" value="MFC0409179.1"/>
    <property type="molecule type" value="Genomic_DNA"/>
</dbReference>
<accession>A0ABV6JTW5</accession>
<gene>
    <name evidence="2" type="ORF">ACFFGY_13050</name>
</gene>
<evidence type="ECO:0000256" key="1">
    <source>
        <dbReference type="SAM" id="MobiDB-lite"/>
    </source>
</evidence>
<organism evidence="2 3">
    <name type="scientific">Roseomonas elaeocarpi</name>
    <dbReference type="NCBI Taxonomy" id="907779"/>
    <lineage>
        <taxon>Bacteria</taxon>
        <taxon>Pseudomonadati</taxon>
        <taxon>Pseudomonadota</taxon>
        <taxon>Alphaproteobacteria</taxon>
        <taxon>Acetobacterales</taxon>
        <taxon>Roseomonadaceae</taxon>
        <taxon>Roseomonas</taxon>
    </lineage>
</organism>
<evidence type="ECO:0008006" key="4">
    <source>
        <dbReference type="Google" id="ProtNLM"/>
    </source>
</evidence>
<dbReference type="RefSeq" id="WP_377044925.1">
    <property type="nucleotide sequence ID" value="NZ_JBHLUN010000008.1"/>
</dbReference>
<sequence length="183" mass="19998">MTRTVSALFDRREDVDLVIEHLVQQDGVDRRNIEVHAADDTTTTGQTAEHTGIWASLKALFSSDTERHHYSEGIRRGGIVLTAELEEHEADHAETVFREHNAVDLDSRREEWRSSGWEEPAGGDPFASAQMQALAAASAGSPDPIAVTGAPLGYPDADGTAALDPITGTRVPLVTDEEDERRR</sequence>
<keyword evidence="3" id="KW-1185">Reference proteome</keyword>
<comment type="caution">
    <text evidence="2">The sequence shown here is derived from an EMBL/GenBank/DDBJ whole genome shotgun (WGS) entry which is preliminary data.</text>
</comment>
<feature type="region of interest" description="Disordered" evidence="1">
    <location>
        <begin position="158"/>
        <end position="183"/>
    </location>
</feature>
<reference evidence="2 3" key="1">
    <citation type="submission" date="2024-09" db="EMBL/GenBank/DDBJ databases">
        <authorList>
            <person name="Sun Q."/>
            <person name="Mori K."/>
        </authorList>
    </citation>
    <scope>NUCLEOTIDE SEQUENCE [LARGE SCALE GENOMIC DNA]</scope>
    <source>
        <strain evidence="2 3">TBRC 5777</strain>
    </source>
</reference>
<proteinExistence type="predicted"/>
<evidence type="ECO:0000313" key="2">
    <source>
        <dbReference type="EMBL" id="MFC0409179.1"/>
    </source>
</evidence>
<dbReference type="Proteomes" id="UP001589865">
    <property type="component" value="Unassembled WGS sequence"/>
</dbReference>